<dbReference type="EMBL" id="CP042345">
    <property type="protein sequence ID" value="QEA15308.1"/>
    <property type="molecule type" value="Genomic_DNA"/>
</dbReference>
<keyword evidence="3" id="KW-1185">Reference proteome</keyword>
<dbReference type="Proteomes" id="UP000321172">
    <property type="component" value="Chromosome"/>
</dbReference>
<accession>A0A5B8S2G2</accession>
<sequence>MRRLALFALLMATPAMATTGDMSVATFLSKADALKAKGLMALGSSDIKLLRAEGQAAGMAYGARLQQERAAGKPSSCPPKGARPSSNEVLAHLRTYPAAKRANMTMKAAMADYFIKTYPCN</sequence>
<dbReference type="KEGG" id="ngf:FRF71_03655"/>
<dbReference type="OrthoDB" id="7509598at2"/>
<dbReference type="AlphaFoldDB" id="A0A5B8S2G2"/>
<organism evidence="2 3">
    <name type="scientific">Novosphingobium ginsenosidimutans</name>
    <dbReference type="NCBI Taxonomy" id="1176536"/>
    <lineage>
        <taxon>Bacteria</taxon>
        <taxon>Pseudomonadati</taxon>
        <taxon>Pseudomonadota</taxon>
        <taxon>Alphaproteobacteria</taxon>
        <taxon>Sphingomonadales</taxon>
        <taxon>Sphingomonadaceae</taxon>
        <taxon>Novosphingobium</taxon>
    </lineage>
</organism>
<evidence type="ECO:0000256" key="1">
    <source>
        <dbReference type="SAM" id="SignalP"/>
    </source>
</evidence>
<evidence type="ECO:0008006" key="4">
    <source>
        <dbReference type="Google" id="ProtNLM"/>
    </source>
</evidence>
<evidence type="ECO:0000313" key="2">
    <source>
        <dbReference type="EMBL" id="QEA15308.1"/>
    </source>
</evidence>
<feature type="signal peptide" evidence="1">
    <location>
        <begin position="1"/>
        <end position="17"/>
    </location>
</feature>
<reference evidence="2 3" key="1">
    <citation type="journal article" date="2013" name="J. Microbiol. Biotechnol.">
        <title>Novosphingobium ginsenosidimutans sp. nov., with the ability to convert ginsenoside.</title>
        <authorList>
            <person name="Kim J.K."/>
            <person name="He D."/>
            <person name="Liu Q.M."/>
            <person name="Park H.Y."/>
            <person name="Jung M.S."/>
            <person name="Yoon M.H."/>
            <person name="Kim S.C."/>
            <person name="Im W.T."/>
        </authorList>
    </citation>
    <scope>NUCLEOTIDE SEQUENCE [LARGE SCALE GENOMIC DNA]</scope>
    <source>
        <strain evidence="2 3">FW-6</strain>
    </source>
</reference>
<evidence type="ECO:0000313" key="3">
    <source>
        <dbReference type="Proteomes" id="UP000321172"/>
    </source>
</evidence>
<protein>
    <recommendedName>
        <fullName evidence="4">Rap1a immunity protein domain-containing protein</fullName>
    </recommendedName>
</protein>
<name>A0A5B8S2G2_9SPHN</name>
<proteinExistence type="predicted"/>
<dbReference type="RefSeq" id="WP_147089288.1">
    <property type="nucleotide sequence ID" value="NZ_BAABJD010000001.1"/>
</dbReference>
<keyword evidence="1" id="KW-0732">Signal</keyword>
<feature type="chain" id="PRO_5022914305" description="Rap1a immunity protein domain-containing protein" evidence="1">
    <location>
        <begin position="18"/>
        <end position="121"/>
    </location>
</feature>
<gene>
    <name evidence="2" type="ORF">FRF71_03655</name>
</gene>